<evidence type="ECO:0000256" key="1">
    <source>
        <dbReference type="SAM" id="MobiDB-lite"/>
    </source>
</evidence>
<proteinExistence type="predicted"/>
<accession>A0ABN9SNX1</accession>
<feature type="signal peptide" evidence="2">
    <location>
        <begin position="1"/>
        <end position="18"/>
    </location>
</feature>
<sequence>MARFALALGLSLAAPAAAFVAPPRGDPAGIAQRKALGVVEQASRASSGRAEDRAAQGRPSGSAFGVLGAGLGLGLLLQRFRQSRVGLWAAIQKGKTSARDATIRRLTPVGQGSDVHMIIHKSYNNTHVCLAQRGEKIIWHTTEKRYGATLPNTNFAIEAAVYTAGKLGIPRLFVQLMGPNSTAMQSAIMTIRNLGIEVSGCVIRNNIRYGGNRDFRACWKHLAEGLSASTEENVALSDTQLCQDSQGNKWRYHHYDLAKKGDGSGPAKPFAYFQVRTQQAASRIRNMEKEESQSRASQTLERWRADVCEQESRVQRLVDEMQEADTECRELAAQAHRQVSGNTSSPPEGAGAPKARVFLRALVEPEDVASALDDDQNGLAQRKQDLETLFKKVGRTIKLKIVERKVRVLEKPEPLPDMQTGCAPAPSTHGQVISFRSQAAANQEWAMYTLKLEKEAFAIRGMRWAENDPQAGRAEEPAWRIKPLSFGGDNLPTATRRAFWWRRISRSLRNLQGARRRLRAATEQRDMRSREAKEQERLFRARGQRTQHLTTEEQGARQARRELLAAGRRRGSAEKGELQGLYEGAAAESKECDRQPLKERRAKWADNLDAAAAGATGGSRRLSRPAQVWGPGRAGAMDVSACSLEAAEFALSERRGARRTGDPMQQQIKPRGVEAREQLGDSTEEGVAKLKRVAGAFRKKTDVGVYGGRPSPLQGVSDGARATLPGILREATTAATVGVVKAFERVGLFALREAGKQLKFSAKVLAVARPYFVMARRHIVGEPMSEETRGAAAVIAGGKFSPGYLKMAIQSTVDGLAVERPIVKWRMRVGDLREFGETLDACFEGFDKRGPDSS</sequence>
<feature type="region of interest" description="Disordered" evidence="1">
    <location>
        <begin position="514"/>
        <end position="558"/>
    </location>
</feature>
<comment type="caution">
    <text evidence="3">The sequence shown here is derived from an EMBL/GenBank/DDBJ whole genome shotgun (WGS) entry which is preliminary data.</text>
</comment>
<evidence type="ECO:0000313" key="4">
    <source>
        <dbReference type="Proteomes" id="UP001189429"/>
    </source>
</evidence>
<gene>
    <name evidence="3" type="ORF">PCOR1329_LOCUS31218</name>
</gene>
<organism evidence="3 4">
    <name type="scientific">Prorocentrum cordatum</name>
    <dbReference type="NCBI Taxonomy" id="2364126"/>
    <lineage>
        <taxon>Eukaryota</taxon>
        <taxon>Sar</taxon>
        <taxon>Alveolata</taxon>
        <taxon>Dinophyceae</taxon>
        <taxon>Prorocentrales</taxon>
        <taxon>Prorocentraceae</taxon>
        <taxon>Prorocentrum</taxon>
    </lineage>
</organism>
<evidence type="ECO:0000313" key="3">
    <source>
        <dbReference type="EMBL" id="CAK0833562.1"/>
    </source>
</evidence>
<name>A0ABN9SNX1_9DINO</name>
<evidence type="ECO:0000256" key="2">
    <source>
        <dbReference type="SAM" id="SignalP"/>
    </source>
</evidence>
<feature type="compositionally biased region" description="Basic and acidic residues" evidence="1">
    <location>
        <begin position="520"/>
        <end position="539"/>
    </location>
</feature>
<reference evidence="3" key="1">
    <citation type="submission" date="2023-10" db="EMBL/GenBank/DDBJ databases">
        <authorList>
            <person name="Chen Y."/>
            <person name="Shah S."/>
            <person name="Dougan E. K."/>
            <person name="Thang M."/>
            <person name="Chan C."/>
        </authorList>
    </citation>
    <scope>NUCLEOTIDE SEQUENCE [LARGE SCALE GENOMIC DNA]</scope>
</reference>
<keyword evidence="4" id="KW-1185">Reference proteome</keyword>
<dbReference type="EMBL" id="CAUYUJ010012225">
    <property type="protein sequence ID" value="CAK0833562.1"/>
    <property type="molecule type" value="Genomic_DNA"/>
</dbReference>
<protein>
    <submittedName>
        <fullName evidence="3">Uncharacterized protein</fullName>
    </submittedName>
</protein>
<keyword evidence="2" id="KW-0732">Signal</keyword>
<feature type="chain" id="PRO_5046177084" evidence="2">
    <location>
        <begin position="19"/>
        <end position="854"/>
    </location>
</feature>
<dbReference type="Proteomes" id="UP001189429">
    <property type="component" value="Unassembled WGS sequence"/>
</dbReference>